<dbReference type="Proteomes" id="UP000236754">
    <property type="component" value="Unassembled WGS sequence"/>
</dbReference>
<dbReference type="EMBL" id="FNVU01000002">
    <property type="protein sequence ID" value="SEF79690.1"/>
    <property type="molecule type" value="Genomic_DNA"/>
</dbReference>
<evidence type="ECO:0000313" key="2">
    <source>
        <dbReference type="EMBL" id="SEF79690.1"/>
    </source>
</evidence>
<sequence length="311" mass="33224">MPSVITVTSDDLALPLEELVVRTSTALDTHGHLIALAPAEPDDPARRRMHTVRSALEGDRIAIVPLTLPPLARTLLGEQLRQLSGTDLGPGVLAGAARLLSYYLHSGALLASVSKLDRVPVTVGSHVKSLVPGRHFAVVAHPEAYLGEADPAHVPPGPGYQTQLAVAGTGLDPGWITGPLAAGWHTQHLREVPLPPDSARWWGTSRLVEFTAYIADVGMLYQLVTSVRRDTCTWCGLEVIGDQCLFCATRLGERNAPAKHAARLPGRAVETPRRPQLLSSLGLPARSLHGRPPVPPDPASSGVSPRQPHKR</sequence>
<protein>
    <submittedName>
        <fullName evidence="2">Uncharacterized protein</fullName>
    </submittedName>
</protein>
<dbReference type="AlphaFoldDB" id="A0A1H5UXK4"/>
<keyword evidence="3" id="KW-1185">Reference proteome</keyword>
<feature type="region of interest" description="Disordered" evidence="1">
    <location>
        <begin position="257"/>
        <end position="311"/>
    </location>
</feature>
<gene>
    <name evidence="2" type="ORF">SAMN05216223_10255</name>
</gene>
<dbReference type="RefSeq" id="WP_200823138.1">
    <property type="nucleotide sequence ID" value="NZ_FNVU01000002.1"/>
</dbReference>
<name>A0A1H5UXK4_9ACTN</name>
<accession>A0A1H5UXK4</accession>
<proteinExistence type="predicted"/>
<reference evidence="2 3" key="1">
    <citation type="submission" date="2016-10" db="EMBL/GenBank/DDBJ databases">
        <authorList>
            <person name="de Groot N.N."/>
        </authorList>
    </citation>
    <scope>NUCLEOTIDE SEQUENCE [LARGE SCALE GENOMIC DNA]</scope>
    <source>
        <strain evidence="2 3">CGMCC 4.2023</strain>
    </source>
</reference>
<evidence type="ECO:0000313" key="3">
    <source>
        <dbReference type="Proteomes" id="UP000236754"/>
    </source>
</evidence>
<evidence type="ECO:0000256" key="1">
    <source>
        <dbReference type="SAM" id="MobiDB-lite"/>
    </source>
</evidence>
<organism evidence="2 3">
    <name type="scientific">Actinacidiphila yanglinensis</name>
    <dbReference type="NCBI Taxonomy" id="310779"/>
    <lineage>
        <taxon>Bacteria</taxon>
        <taxon>Bacillati</taxon>
        <taxon>Actinomycetota</taxon>
        <taxon>Actinomycetes</taxon>
        <taxon>Kitasatosporales</taxon>
        <taxon>Streptomycetaceae</taxon>
        <taxon>Actinacidiphila</taxon>
    </lineage>
</organism>